<dbReference type="GO" id="GO:0003684">
    <property type="term" value="F:damaged DNA binding"/>
    <property type="evidence" value="ECO:0007669"/>
    <property type="project" value="TreeGrafter"/>
</dbReference>
<comment type="caution">
    <text evidence="13">The sequence shown here is derived from an EMBL/GenBank/DDBJ whole genome shotgun (WGS) entry which is preliminary data.</text>
</comment>
<keyword evidence="8" id="KW-0234">DNA repair</keyword>
<dbReference type="GO" id="GO:0000110">
    <property type="term" value="C:nucleotide-excision repair factor 1 complex"/>
    <property type="evidence" value="ECO:0007669"/>
    <property type="project" value="TreeGrafter"/>
</dbReference>
<evidence type="ECO:0000256" key="2">
    <source>
        <dbReference type="ARBA" id="ARBA00010015"/>
    </source>
</evidence>
<keyword evidence="4" id="KW-0255">Endonuclease</keyword>
<keyword evidence="3" id="KW-0540">Nuclease</keyword>
<dbReference type="PANTHER" id="PTHR10150">
    <property type="entry name" value="DNA REPAIR ENDONUCLEASE XPF"/>
    <property type="match status" value="1"/>
</dbReference>
<feature type="domain" description="ERCC4" evidence="12">
    <location>
        <begin position="193"/>
        <end position="273"/>
    </location>
</feature>
<keyword evidence="5" id="KW-0227">DNA damage</keyword>
<evidence type="ECO:0000256" key="10">
    <source>
        <dbReference type="ARBA" id="ARBA00072370"/>
    </source>
</evidence>
<evidence type="ECO:0000256" key="11">
    <source>
        <dbReference type="SAM" id="MobiDB-lite"/>
    </source>
</evidence>
<keyword evidence="9" id="KW-0539">Nucleus</keyword>
<name>A0A9P1IBB8_9PELO</name>
<dbReference type="SMART" id="SM00891">
    <property type="entry name" value="ERCC4"/>
    <property type="match status" value="1"/>
</dbReference>
<dbReference type="GO" id="GO:0000014">
    <property type="term" value="F:single-stranded DNA endodeoxyribonuclease activity"/>
    <property type="evidence" value="ECO:0007669"/>
    <property type="project" value="TreeGrafter"/>
</dbReference>
<dbReference type="PANTHER" id="PTHR10150:SF0">
    <property type="entry name" value="DNA REPAIR ENDONUCLEASE XPF"/>
    <property type="match status" value="1"/>
</dbReference>
<dbReference type="OrthoDB" id="361020at2759"/>
<dbReference type="GO" id="GO:0000712">
    <property type="term" value="P:resolution of meiotic recombination intermediates"/>
    <property type="evidence" value="ECO:0007669"/>
    <property type="project" value="TreeGrafter"/>
</dbReference>
<organism evidence="13 14">
    <name type="scientific">Caenorhabditis angaria</name>
    <dbReference type="NCBI Taxonomy" id="860376"/>
    <lineage>
        <taxon>Eukaryota</taxon>
        <taxon>Metazoa</taxon>
        <taxon>Ecdysozoa</taxon>
        <taxon>Nematoda</taxon>
        <taxon>Chromadorea</taxon>
        <taxon>Rhabditida</taxon>
        <taxon>Rhabditina</taxon>
        <taxon>Rhabditomorpha</taxon>
        <taxon>Rhabditoidea</taxon>
        <taxon>Rhabditidae</taxon>
        <taxon>Peloderinae</taxon>
        <taxon>Caenorhabditis</taxon>
    </lineage>
</organism>
<dbReference type="InterPro" id="IPR011335">
    <property type="entry name" value="Restrct_endonuc-II-like"/>
</dbReference>
<comment type="subcellular location">
    <subcellularLocation>
        <location evidence="1">Nucleus</location>
    </subcellularLocation>
</comment>
<evidence type="ECO:0000313" key="14">
    <source>
        <dbReference type="Proteomes" id="UP001152747"/>
    </source>
</evidence>
<evidence type="ECO:0000256" key="4">
    <source>
        <dbReference type="ARBA" id="ARBA00022759"/>
    </source>
</evidence>
<proteinExistence type="inferred from homology"/>
<evidence type="ECO:0000256" key="1">
    <source>
        <dbReference type="ARBA" id="ARBA00004123"/>
    </source>
</evidence>
<evidence type="ECO:0000256" key="6">
    <source>
        <dbReference type="ARBA" id="ARBA00022801"/>
    </source>
</evidence>
<accession>A0A9P1IBB8</accession>
<dbReference type="FunFam" id="3.40.50.10130:FF:000002">
    <property type="entry name" value="DNA repair endonuclease XPF"/>
    <property type="match status" value="1"/>
</dbReference>
<keyword evidence="7" id="KW-0238">DNA-binding</keyword>
<evidence type="ECO:0000256" key="8">
    <source>
        <dbReference type="ARBA" id="ARBA00023204"/>
    </source>
</evidence>
<dbReference type="InterPro" id="IPR006166">
    <property type="entry name" value="ERCC4_domain"/>
</dbReference>
<evidence type="ECO:0000256" key="5">
    <source>
        <dbReference type="ARBA" id="ARBA00022763"/>
    </source>
</evidence>
<dbReference type="Proteomes" id="UP001152747">
    <property type="component" value="Unassembled WGS sequence"/>
</dbReference>
<reference evidence="13" key="1">
    <citation type="submission" date="2022-11" db="EMBL/GenBank/DDBJ databases">
        <authorList>
            <person name="Kikuchi T."/>
        </authorList>
    </citation>
    <scope>NUCLEOTIDE SEQUENCE</scope>
    <source>
        <strain evidence="13">PS1010</strain>
    </source>
</reference>
<protein>
    <recommendedName>
        <fullName evidence="10">DNA repair endonuclease XPF</fullName>
    </recommendedName>
</protein>
<dbReference type="AlphaFoldDB" id="A0A9P1IBB8"/>
<sequence>MDRRRLQETPPIFDWTQRADDDTYIEPSTSNIESEVKIEEPEEPEDCCTIGENNQSELIVCTAHERERYTLLKLLEQKKPSAIILYTMSLQTLRQIELYRACNPEENLQVYCLQYCESTEESRYLEAINRETLSFETLIREQGTLMISREFNVEREEAPKLKSSTRDGGGRIDRRERELDPREQSDEQNERPKVIVDMREFNSELPTILYKKGYDVIAATLEIGDYILSTDIALERKALDDLTQSLQSGRVFKQIEQMLQYYECTVLLIESNTKFETKIVNGGPFQGELSRHCREIRSRLCALIRAHPKMKCIWSLSPENSAEIFIELKLNAPEPNLDLAISLKADQIGDEKDEEEGDNNKKKKKRKPNATIMRMFNNHLNFKSNDSLKLLTNSHFTNLAEVFSSSTTCSTLSDYLPQENAEFLSNLIHFDFSKR</sequence>
<dbReference type="Gene3D" id="3.40.50.10130">
    <property type="match status" value="1"/>
</dbReference>
<evidence type="ECO:0000256" key="7">
    <source>
        <dbReference type="ARBA" id="ARBA00023125"/>
    </source>
</evidence>
<evidence type="ECO:0000256" key="3">
    <source>
        <dbReference type="ARBA" id="ARBA00022722"/>
    </source>
</evidence>
<dbReference type="GO" id="GO:1901255">
    <property type="term" value="P:nucleotide-excision repair involved in interstrand cross-link repair"/>
    <property type="evidence" value="ECO:0007669"/>
    <property type="project" value="TreeGrafter"/>
</dbReference>
<dbReference type="InterPro" id="IPR047520">
    <property type="entry name" value="XPF_nuclease"/>
</dbReference>
<keyword evidence="6" id="KW-0378">Hydrolase</keyword>
<evidence type="ECO:0000256" key="9">
    <source>
        <dbReference type="ARBA" id="ARBA00023242"/>
    </source>
</evidence>
<keyword evidence="14" id="KW-1185">Reference proteome</keyword>
<gene>
    <name evidence="13" type="ORF">CAMP_LOCUS4433</name>
</gene>
<dbReference type="SUPFAM" id="SSF52980">
    <property type="entry name" value="Restriction endonuclease-like"/>
    <property type="match status" value="1"/>
</dbReference>
<dbReference type="GO" id="GO:0000724">
    <property type="term" value="P:double-strand break repair via homologous recombination"/>
    <property type="evidence" value="ECO:0007669"/>
    <property type="project" value="TreeGrafter"/>
</dbReference>
<dbReference type="Pfam" id="PF02732">
    <property type="entry name" value="ERCC4"/>
    <property type="match status" value="1"/>
</dbReference>
<evidence type="ECO:0000259" key="12">
    <source>
        <dbReference type="SMART" id="SM00891"/>
    </source>
</evidence>
<comment type="similarity">
    <text evidence="2">Belongs to the XPF family.</text>
</comment>
<dbReference type="EMBL" id="CANHGI010000002">
    <property type="protein sequence ID" value="CAI5441796.1"/>
    <property type="molecule type" value="Genomic_DNA"/>
</dbReference>
<evidence type="ECO:0000313" key="13">
    <source>
        <dbReference type="EMBL" id="CAI5441796.1"/>
    </source>
</evidence>
<dbReference type="CDD" id="cd20078">
    <property type="entry name" value="XPF_nuclease_XPF_euk"/>
    <property type="match status" value="1"/>
</dbReference>
<dbReference type="GO" id="GO:0003697">
    <property type="term" value="F:single-stranded DNA binding"/>
    <property type="evidence" value="ECO:0007669"/>
    <property type="project" value="TreeGrafter"/>
</dbReference>
<feature type="region of interest" description="Disordered" evidence="11">
    <location>
        <begin position="157"/>
        <end position="192"/>
    </location>
</feature>